<comment type="cofactor">
    <cofactor evidence="1">
        <name>[4Fe-4S] cluster</name>
        <dbReference type="ChEBI" id="CHEBI:49883"/>
    </cofactor>
</comment>
<dbReference type="CDD" id="cd01335">
    <property type="entry name" value="Radical_SAM"/>
    <property type="match status" value="1"/>
</dbReference>
<dbReference type="RefSeq" id="WP_218251099.1">
    <property type="nucleotide sequence ID" value="NZ_JABXWD010000026.1"/>
</dbReference>
<keyword evidence="2" id="KW-0004">4Fe-4S</keyword>
<dbReference type="SFLD" id="SFLDG01067">
    <property type="entry name" value="SPASM/twitch_domain_containing"/>
    <property type="match status" value="1"/>
</dbReference>
<keyword evidence="5" id="KW-1185">Reference proteome</keyword>
<dbReference type="EMBL" id="JABXWD010000026">
    <property type="protein sequence ID" value="MBV6340478.1"/>
    <property type="molecule type" value="Genomic_DNA"/>
</dbReference>
<organism evidence="4 5">
    <name type="scientific">Candidatus Magnetobacterium casense</name>
    <dbReference type="NCBI Taxonomy" id="1455061"/>
    <lineage>
        <taxon>Bacteria</taxon>
        <taxon>Pseudomonadati</taxon>
        <taxon>Nitrospirota</taxon>
        <taxon>Thermodesulfovibrionia</taxon>
        <taxon>Thermodesulfovibrionales</taxon>
        <taxon>Candidatus Magnetobacteriaceae</taxon>
        <taxon>Candidatus Magnetobacterium</taxon>
    </lineage>
</organism>
<dbReference type="SFLD" id="SFLDS00029">
    <property type="entry name" value="Radical_SAM"/>
    <property type="match status" value="1"/>
</dbReference>
<evidence type="ECO:0000256" key="1">
    <source>
        <dbReference type="ARBA" id="ARBA00001966"/>
    </source>
</evidence>
<proteinExistence type="predicted"/>
<dbReference type="Pfam" id="PF13186">
    <property type="entry name" value="SPASM"/>
    <property type="match status" value="1"/>
</dbReference>
<dbReference type="Pfam" id="PF04055">
    <property type="entry name" value="Radical_SAM"/>
    <property type="match status" value="1"/>
</dbReference>
<dbReference type="SFLD" id="SFLDG01386">
    <property type="entry name" value="main_SPASM_domain-containing"/>
    <property type="match status" value="1"/>
</dbReference>
<dbReference type="PANTHER" id="PTHR11228">
    <property type="entry name" value="RADICAL SAM DOMAIN PROTEIN"/>
    <property type="match status" value="1"/>
</dbReference>
<sequence length="385" mass="42738">MLRITDFLRESIGKGVNGGGAVDTGTMDAGVKAPVVVCIWNLTNYCNLSCRHCYSSAKTLTDQTDTGNAEMNALTLSEIMTIIPSLYDNGIRCVILSGGEPLLREDIFDIAQELKDAGIMTALSTNGLLINEGLKDKITRCFDYVGVSIDGLPQVHDSFRGLSGAYGRSIDALRMCMDWGLDVGLRFTLSQATYGSLGHIFDVVERQQFPKLYISHLVYSGRGGMLEDLDKATYRSAVEYIIQKTLSYIERDINVKVITGNNDSTAVALLDIVRQRYSTPAYDALYDRLRRWGGNQAAVALVNIDYKGDVKADPFYREVAGNIRQRDFGDIWNNSPFFKQLRQTPRKLKGRCGGCRYIDICNGNSRARAFSIHGDYYAEDPACIL</sequence>
<feature type="domain" description="Radical SAM core" evidence="3">
    <location>
        <begin position="32"/>
        <end position="251"/>
    </location>
</feature>
<evidence type="ECO:0000259" key="3">
    <source>
        <dbReference type="PROSITE" id="PS51918"/>
    </source>
</evidence>
<gene>
    <name evidence="4" type="ORF">HWQ67_02655</name>
</gene>
<evidence type="ECO:0000256" key="2">
    <source>
        <dbReference type="ARBA" id="ARBA00022485"/>
    </source>
</evidence>
<keyword evidence="2" id="KW-0479">Metal-binding</keyword>
<protein>
    <submittedName>
        <fullName evidence="4">Radical SAM protein</fullName>
    </submittedName>
</protein>
<dbReference type="CDD" id="cd21123">
    <property type="entry name" value="SPASM_MftC-like"/>
    <property type="match status" value="1"/>
</dbReference>
<reference evidence="4 5" key="1">
    <citation type="journal article" date="2020" name="J Geophys Res Biogeosci">
        <title>Magnetotaxis as an Adaptation to Enable Bacterial Shuttling of Microbial Sulfur and Sulfur Cycling Across Aquatic Oxic#Anoxic Interfaces.</title>
        <authorList>
            <person name="Li J."/>
            <person name="Liu P."/>
            <person name="Wang J."/>
            <person name="Roberts A.P."/>
            <person name="Pan Y."/>
        </authorList>
    </citation>
    <scope>NUCLEOTIDE SEQUENCE [LARGE SCALE GENOMIC DNA]</scope>
    <source>
        <strain evidence="4 5">MYR-1_YQ</strain>
    </source>
</reference>
<dbReference type="PANTHER" id="PTHR11228:SF7">
    <property type="entry name" value="PQQA PEPTIDE CYCLASE"/>
    <property type="match status" value="1"/>
</dbReference>
<dbReference type="InterPro" id="IPR017200">
    <property type="entry name" value="PqqE-like"/>
</dbReference>
<accession>A0ABS6RW32</accession>
<dbReference type="NCBIfam" id="TIGR04085">
    <property type="entry name" value="rSAM_more_4Fe4S"/>
    <property type="match status" value="1"/>
</dbReference>
<evidence type="ECO:0000313" key="4">
    <source>
        <dbReference type="EMBL" id="MBV6340478.1"/>
    </source>
</evidence>
<dbReference type="InterPro" id="IPR050377">
    <property type="entry name" value="Radical_SAM_PqqE_MftC-like"/>
</dbReference>
<comment type="caution">
    <text evidence="4">The sequence shown here is derived from an EMBL/GenBank/DDBJ whole genome shotgun (WGS) entry which is preliminary data.</text>
</comment>
<dbReference type="InterPro" id="IPR023885">
    <property type="entry name" value="4Fe4S-binding_SPASM_dom"/>
</dbReference>
<name>A0ABS6RW32_9BACT</name>
<keyword evidence="2" id="KW-0408">Iron</keyword>
<dbReference type="Proteomes" id="UP001196980">
    <property type="component" value="Unassembled WGS sequence"/>
</dbReference>
<dbReference type="InterPro" id="IPR007197">
    <property type="entry name" value="rSAM"/>
</dbReference>
<keyword evidence="2" id="KW-0411">Iron-sulfur</keyword>
<dbReference type="PROSITE" id="PS51918">
    <property type="entry name" value="RADICAL_SAM"/>
    <property type="match status" value="1"/>
</dbReference>
<dbReference type="PIRSF" id="PIRSF037420">
    <property type="entry name" value="PQQ_syn_pqqE"/>
    <property type="match status" value="1"/>
</dbReference>
<evidence type="ECO:0000313" key="5">
    <source>
        <dbReference type="Proteomes" id="UP001196980"/>
    </source>
</evidence>